<proteinExistence type="predicted"/>
<protein>
    <submittedName>
        <fullName evidence="1">Uncharacterized protein</fullName>
    </submittedName>
</protein>
<sequence length="174" mass="20165">MVFKGISIRSSNYGIEEDIEACFLNWVRFGSQPLSRIVGIPGFTLFMSLFFEAGGKYCVVKKLRRKVISYSKKHDPNLYHLSLRHRALTSVRLHKFEKAERIQDRLLKSLTEDLVGTEYEIQLLKELAYTYVKMGRNTPHEKRSISEGKDLLIRASEIGMQLKKYMGKAFLIIT</sequence>
<dbReference type="OrthoDB" id="3551146at2759"/>
<comment type="caution">
    <text evidence="1">The sequence shown here is derived from an EMBL/GenBank/DDBJ whole genome shotgun (WGS) entry which is preliminary data.</text>
</comment>
<evidence type="ECO:0000313" key="2">
    <source>
        <dbReference type="Proteomes" id="UP001152300"/>
    </source>
</evidence>
<organism evidence="1 2">
    <name type="scientific">Sclerotinia nivalis</name>
    <dbReference type="NCBI Taxonomy" id="352851"/>
    <lineage>
        <taxon>Eukaryota</taxon>
        <taxon>Fungi</taxon>
        <taxon>Dikarya</taxon>
        <taxon>Ascomycota</taxon>
        <taxon>Pezizomycotina</taxon>
        <taxon>Leotiomycetes</taxon>
        <taxon>Helotiales</taxon>
        <taxon>Sclerotiniaceae</taxon>
        <taxon>Sclerotinia</taxon>
    </lineage>
</organism>
<gene>
    <name evidence="1" type="ORF">OCU04_008820</name>
</gene>
<dbReference type="EMBL" id="JAPEIS010000010">
    <property type="protein sequence ID" value="KAJ8062272.1"/>
    <property type="molecule type" value="Genomic_DNA"/>
</dbReference>
<evidence type="ECO:0000313" key="1">
    <source>
        <dbReference type="EMBL" id="KAJ8062272.1"/>
    </source>
</evidence>
<dbReference type="AlphaFoldDB" id="A0A9X0AGB7"/>
<dbReference type="Proteomes" id="UP001152300">
    <property type="component" value="Unassembled WGS sequence"/>
</dbReference>
<keyword evidence="2" id="KW-1185">Reference proteome</keyword>
<reference evidence="1" key="1">
    <citation type="submission" date="2022-11" db="EMBL/GenBank/DDBJ databases">
        <title>Genome Resource of Sclerotinia nivalis Strain SnTB1, a Plant Pathogen Isolated from American Ginseng.</title>
        <authorList>
            <person name="Fan S."/>
        </authorList>
    </citation>
    <scope>NUCLEOTIDE SEQUENCE</scope>
    <source>
        <strain evidence="1">SnTB1</strain>
    </source>
</reference>
<name>A0A9X0AGB7_9HELO</name>
<accession>A0A9X0AGB7</accession>